<evidence type="ECO:0000313" key="3">
    <source>
        <dbReference type="Proteomes" id="UP000265520"/>
    </source>
</evidence>
<feature type="non-terminal residue" evidence="2">
    <location>
        <position position="1"/>
    </location>
</feature>
<feature type="region of interest" description="Disordered" evidence="1">
    <location>
        <begin position="41"/>
        <end position="64"/>
    </location>
</feature>
<evidence type="ECO:0000313" key="2">
    <source>
        <dbReference type="EMBL" id="MCI59565.1"/>
    </source>
</evidence>
<name>A0A392TI28_9FABA</name>
<dbReference type="SUPFAM" id="SSF57756">
    <property type="entry name" value="Retrovirus zinc finger-like domains"/>
    <property type="match status" value="1"/>
</dbReference>
<dbReference type="EMBL" id="LXQA010565823">
    <property type="protein sequence ID" value="MCI59565.1"/>
    <property type="molecule type" value="Genomic_DNA"/>
</dbReference>
<protein>
    <submittedName>
        <fullName evidence="2">Uncharacterized protein</fullName>
    </submittedName>
</protein>
<organism evidence="2 3">
    <name type="scientific">Trifolium medium</name>
    <dbReference type="NCBI Taxonomy" id="97028"/>
    <lineage>
        <taxon>Eukaryota</taxon>
        <taxon>Viridiplantae</taxon>
        <taxon>Streptophyta</taxon>
        <taxon>Embryophyta</taxon>
        <taxon>Tracheophyta</taxon>
        <taxon>Spermatophyta</taxon>
        <taxon>Magnoliopsida</taxon>
        <taxon>eudicotyledons</taxon>
        <taxon>Gunneridae</taxon>
        <taxon>Pentapetalae</taxon>
        <taxon>rosids</taxon>
        <taxon>fabids</taxon>
        <taxon>Fabales</taxon>
        <taxon>Fabaceae</taxon>
        <taxon>Papilionoideae</taxon>
        <taxon>50 kb inversion clade</taxon>
        <taxon>NPAAA clade</taxon>
        <taxon>Hologalegina</taxon>
        <taxon>IRL clade</taxon>
        <taxon>Trifolieae</taxon>
        <taxon>Trifolium</taxon>
    </lineage>
</organism>
<reference evidence="2 3" key="1">
    <citation type="journal article" date="2018" name="Front. Plant Sci.">
        <title>Red Clover (Trifolium pratense) and Zigzag Clover (T. medium) - A Picture of Genomic Similarities and Differences.</title>
        <authorList>
            <person name="Dluhosova J."/>
            <person name="Istvanek J."/>
            <person name="Nedelnik J."/>
            <person name="Repkova J."/>
        </authorList>
    </citation>
    <scope>NUCLEOTIDE SEQUENCE [LARGE SCALE GENOMIC DNA]</scope>
    <source>
        <strain evidence="3">cv. 10/8</strain>
        <tissue evidence="2">Leaf</tissue>
    </source>
</reference>
<dbReference type="GO" id="GO:0008270">
    <property type="term" value="F:zinc ion binding"/>
    <property type="evidence" value="ECO:0007669"/>
    <property type="project" value="InterPro"/>
</dbReference>
<sequence>CGAFPNGTPSTHRSPHSCGICRIVGHNKRSCPHINVNYVSGNTQSPVTTPEATNDSDYSYDMNN</sequence>
<accession>A0A392TI28</accession>
<comment type="caution">
    <text evidence="2">The sequence shown here is derived from an EMBL/GenBank/DDBJ whole genome shotgun (WGS) entry which is preliminary data.</text>
</comment>
<dbReference type="InterPro" id="IPR036875">
    <property type="entry name" value="Znf_CCHC_sf"/>
</dbReference>
<dbReference type="Proteomes" id="UP000265520">
    <property type="component" value="Unassembled WGS sequence"/>
</dbReference>
<evidence type="ECO:0000256" key="1">
    <source>
        <dbReference type="SAM" id="MobiDB-lite"/>
    </source>
</evidence>
<dbReference type="GO" id="GO:0003676">
    <property type="term" value="F:nucleic acid binding"/>
    <property type="evidence" value="ECO:0007669"/>
    <property type="project" value="InterPro"/>
</dbReference>
<dbReference type="AlphaFoldDB" id="A0A392TI28"/>
<proteinExistence type="predicted"/>
<keyword evidence="3" id="KW-1185">Reference proteome</keyword>